<dbReference type="Proteomes" id="UP000320762">
    <property type="component" value="Unassembled WGS sequence"/>
</dbReference>
<dbReference type="EMBL" id="VDMD01000004">
    <property type="protein sequence ID" value="TRM66318.1"/>
    <property type="molecule type" value="Genomic_DNA"/>
</dbReference>
<dbReference type="AlphaFoldDB" id="A0A550CNF1"/>
<feature type="region of interest" description="Disordered" evidence="1">
    <location>
        <begin position="502"/>
        <end position="535"/>
    </location>
</feature>
<sequence>MSYTPTPHSASTMSSSTLISSPIVKDLPPPSASNLQPHLSSLPRRRPQFFTPSSSGSDSSKSSRSSSHLLNTPAKGLKDTGHTPVLVHRVPQPTQRVPQPSARGYLQPHISHLPRRPRRVARAPSVASSSASSCVPTRLRQPSPAPPLTPPSSKPTDKTALQCIHTPQLGALQGDQIYVAFCGTESADVVLSDWDRVLHIHVAEGPNVTESHDRPPKSKVLSISPASCNDHGVPNLSSTQIIEACAFLTADDSDYPSNVARKRRLLVTAPGPAHAVDAMAVAVAVRFLDLVGTRTPPDSQMSEESTPRDAHQREAATHFRTPSMHTEYSLSPNQRITPSFPAATALSPFPRFEAQSPDAESEEVRPDSPIHAILLAMQDLPPFVFEEEDGADYFAHMTAPPPGMASMRAHAALRLRSPQRPRRGPVTLDRSISQVAGVPGVEVRDPQRRVEFVHQDAGKGVESAKNVGLGLGVDIIMNRSRIIGPEEEDAGSDQQLRVVVEEGTPNGPKSESEGSSARAVAVEDANISEQASSADTCPALSVQEVGTPSRDRTAFANMTLKDQWRGVLSKEGMDYVWSCVSNSTQQAS</sequence>
<feature type="compositionally biased region" description="Low complexity" evidence="1">
    <location>
        <begin position="53"/>
        <end position="67"/>
    </location>
</feature>
<feature type="region of interest" description="Disordered" evidence="1">
    <location>
        <begin position="1"/>
        <end position="158"/>
    </location>
</feature>
<feature type="compositionally biased region" description="Pro residues" evidence="1">
    <location>
        <begin position="143"/>
        <end position="153"/>
    </location>
</feature>
<evidence type="ECO:0000313" key="2">
    <source>
        <dbReference type="EMBL" id="TRM66318.1"/>
    </source>
</evidence>
<protein>
    <submittedName>
        <fullName evidence="2">Uncharacterized protein</fullName>
    </submittedName>
</protein>
<comment type="caution">
    <text evidence="2">The sequence shown here is derived from an EMBL/GenBank/DDBJ whole genome shotgun (WGS) entry which is preliminary data.</text>
</comment>
<evidence type="ECO:0000313" key="3">
    <source>
        <dbReference type="Proteomes" id="UP000320762"/>
    </source>
</evidence>
<proteinExistence type="predicted"/>
<feature type="compositionally biased region" description="Basic residues" evidence="1">
    <location>
        <begin position="112"/>
        <end position="121"/>
    </location>
</feature>
<feature type="compositionally biased region" description="Low complexity" evidence="1">
    <location>
        <begin position="89"/>
        <end position="100"/>
    </location>
</feature>
<feature type="compositionally biased region" description="Low complexity" evidence="1">
    <location>
        <begin position="122"/>
        <end position="138"/>
    </location>
</feature>
<evidence type="ECO:0000256" key="1">
    <source>
        <dbReference type="SAM" id="MobiDB-lite"/>
    </source>
</evidence>
<keyword evidence="3" id="KW-1185">Reference proteome</keyword>
<organism evidence="2 3">
    <name type="scientific">Schizophyllum amplum</name>
    <dbReference type="NCBI Taxonomy" id="97359"/>
    <lineage>
        <taxon>Eukaryota</taxon>
        <taxon>Fungi</taxon>
        <taxon>Dikarya</taxon>
        <taxon>Basidiomycota</taxon>
        <taxon>Agaricomycotina</taxon>
        <taxon>Agaricomycetes</taxon>
        <taxon>Agaricomycetidae</taxon>
        <taxon>Agaricales</taxon>
        <taxon>Schizophyllaceae</taxon>
        <taxon>Schizophyllum</taxon>
    </lineage>
</organism>
<dbReference type="OrthoDB" id="10461907at2759"/>
<reference evidence="2 3" key="1">
    <citation type="journal article" date="2019" name="New Phytol.">
        <title>Comparative genomics reveals unique wood-decay strategies and fruiting body development in the Schizophyllaceae.</title>
        <authorList>
            <person name="Almasi E."/>
            <person name="Sahu N."/>
            <person name="Krizsan K."/>
            <person name="Balint B."/>
            <person name="Kovacs G.M."/>
            <person name="Kiss B."/>
            <person name="Cseklye J."/>
            <person name="Drula E."/>
            <person name="Henrissat B."/>
            <person name="Nagy I."/>
            <person name="Chovatia M."/>
            <person name="Adam C."/>
            <person name="LaButti K."/>
            <person name="Lipzen A."/>
            <person name="Riley R."/>
            <person name="Grigoriev I.V."/>
            <person name="Nagy L.G."/>
        </authorList>
    </citation>
    <scope>NUCLEOTIDE SEQUENCE [LARGE SCALE GENOMIC DNA]</scope>
    <source>
        <strain evidence="2 3">NL-1724</strain>
    </source>
</reference>
<gene>
    <name evidence="2" type="ORF">BD626DRAFT_200914</name>
</gene>
<feature type="compositionally biased region" description="Low complexity" evidence="1">
    <location>
        <begin position="1"/>
        <end position="22"/>
    </location>
</feature>
<accession>A0A550CNF1</accession>
<name>A0A550CNF1_9AGAR</name>